<dbReference type="OrthoDB" id="277829at2759"/>
<feature type="region of interest" description="Disordered" evidence="2">
    <location>
        <begin position="1"/>
        <end position="96"/>
    </location>
</feature>
<protein>
    <submittedName>
        <fullName evidence="3">Uncharacterized protein</fullName>
    </submittedName>
</protein>
<evidence type="ECO:0000313" key="4">
    <source>
        <dbReference type="Proteomes" id="UP000007350"/>
    </source>
</evidence>
<reference evidence="3 4" key="1">
    <citation type="journal article" date="2012" name="BMC Genomics">
        <title>Comparative genomic analysis of human infective Trypanosoma cruzi lineages with the bat-restricted subspecies T. cruzi marinkellei.</title>
        <authorList>
            <person name="Franzen O."/>
            <person name="Talavera-Lopez C."/>
            <person name="Ochaya S."/>
            <person name="Butler C.E."/>
            <person name="Messenger L.A."/>
            <person name="Lewis M.D."/>
            <person name="Llewellyn M.S."/>
            <person name="Marinkelle C.J."/>
            <person name="Tyler K.M."/>
            <person name="Miles M.A."/>
            <person name="Andersson B."/>
        </authorList>
    </citation>
    <scope>NUCLEOTIDE SEQUENCE [LARGE SCALE GENOMIC DNA]</scope>
    <source>
        <strain evidence="3 4">B7</strain>
    </source>
</reference>
<evidence type="ECO:0000313" key="3">
    <source>
        <dbReference type="EMBL" id="EKF28840.1"/>
    </source>
</evidence>
<feature type="compositionally biased region" description="Basic and acidic residues" evidence="2">
    <location>
        <begin position="1"/>
        <end position="19"/>
    </location>
</feature>
<keyword evidence="1" id="KW-0175">Coiled coil</keyword>
<evidence type="ECO:0000256" key="1">
    <source>
        <dbReference type="SAM" id="Coils"/>
    </source>
</evidence>
<dbReference type="Proteomes" id="UP000007350">
    <property type="component" value="Unassembled WGS sequence"/>
</dbReference>
<evidence type="ECO:0000256" key="2">
    <source>
        <dbReference type="SAM" id="MobiDB-lite"/>
    </source>
</evidence>
<sequence length="244" mass="27221">MEKIVETQREESGSPKEVAEIQAQKAPEDAPVFDHKELGEAESGLANEHKEEVPEEVNAPDGAAEFDDRELGEAESGLASEHKEEVPEEVNAPDGAAEFDDRELGEAAVQELEEHSSASGAAPGRRSSIRFVLASIEEKENELRELEAREKAVESQLQVYSEVIGLRKELRLVKEETERARQQLDSINVFAEKYGNTVERELNSAEEEAQRSNVQQVWTTVCRERPNESLGDPALWTKVDLDNL</sequence>
<comment type="caution">
    <text evidence="3">The sequence shown here is derived from an EMBL/GenBank/DDBJ whole genome shotgun (WGS) entry which is preliminary data.</text>
</comment>
<feature type="coiled-coil region" evidence="1">
    <location>
        <begin position="129"/>
        <end position="215"/>
    </location>
</feature>
<feature type="non-terminal residue" evidence="3">
    <location>
        <position position="244"/>
    </location>
</feature>
<gene>
    <name evidence="3" type="ORF">MOQ_007398</name>
</gene>
<keyword evidence="4" id="KW-1185">Reference proteome</keyword>
<dbReference type="EMBL" id="AHKC01014741">
    <property type="protein sequence ID" value="EKF28840.1"/>
    <property type="molecule type" value="Genomic_DNA"/>
</dbReference>
<organism evidence="3 4">
    <name type="scientific">Trypanosoma cruzi marinkellei</name>
    <dbReference type="NCBI Taxonomy" id="85056"/>
    <lineage>
        <taxon>Eukaryota</taxon>
        <taxon>Discoba</taxon>
        <taxon>Euglenozoa</taxon>
        <taxon>Kinetoplastea</taxon>
        <taxon>Metakinetoplastina</taxon>
        <taxon>Trypanosomatida</taxon>
        <taxon>Trypanosomatidae</taxon>
        <taxon>Trypanosoma</taxon>
        <taxon>Schizotrypanum</taxon>
    </lineage>
</organism>
<proteinExistence type="predicted"/>
<feature type="compositionally biased region" description="Basic and acidic residues" evidence="2">
    <location>
        <begin position="26"/>
        <end position="39"/>
    </location>
</feature>
<accession>K2MP00</accession>
<dbReference type="AlphaFoldDB" id="K2MP00"/>
<name>K2MP00_TRYCR</name>